<dbReference type="GO" id="GO:0008241">
    <property type="term" value="F:peptidyl-dipeptidase activity"/>
    <property type="evidence" value="ECO:0007669"/>
    <property type="project" value="UniProtKB-EC"/>
</dbReference>
<dbReference type="InterPro" id="IPR011811">
    <property type="entry name" value="Peptidase_S51_cyanophycinase"/>
</dbReference>
<sequence>MGTLILVGGALQPDNKAVFAKILEHCGPRIGIFTTASSNPAQSWEVNAALFRSQGFDPQHIGITVENAGILAYDPAVRSQVQSCSGFFFAGGDQRQITRALLGTPVLALLRRQFAEGAGVAGSSAGTAAMADPMIAGGQSLDTCLGDGETLSLQPGLGLVKNLQVDQHFLAWGRFGRLMWAMEQAGVGLGVGVDENTALVMPKQGPWEVAGESYVAFLERTLAGWQVSLLAQGDRYDLALGQFQIHPSRSPIQMPDPELKNLMSTDIFAPYALSWTLTRLVQSADQAATGLSFRASPEDGFSALGVRVRFYKTPQTMGYDGPSAPGERFSVVRVGLSLEAIRVQVEPVT</sequence>
<dbReference type="OrthoDB" id="9799980at2"/>
<dbReference type="EC" id="3.4.15.6" evidence="4"/>
<evidence type="ECO:0000256" key="3">
    <source>
        <dbReference type="ARBA" id="ARBA00006534"/>
    </source>
</evidence>
<evidence type="ECO:0000256" key="8">
    <source>
        <dbReference type="ARBA" id="ARBA00022825"/>
    </source>
</evidence>
<proteinExistence type="inferred from homology"/>
<accession>A0A511QZ96</accession>
<dbReference type="SUPFAM" id="SSF52317">
    <property type="entry name" value="Class I glutamine amidotransferase-like"/>
    <property type="match status" value="1"/>
</dbReference>
<keyword evidence="7" id="KW-0378">Hydrolase</keyword>
<dbReference type="Gene3D" id="3.40.50.880">
    <property type="match status" value="1"/>
</dbReference>
<dbReference type="Pfam" id="PF03575">
    <property type="entry name" value="Peptidase_S51"/>
    <property type="match status" value="1"/>
</dbReference>
<evidence type="ECO:0000256" key="6">
    <source>
        <dbReference type="ARBA" id="ARBA00022670"/>
    </source>
</evidence>
<dbReference type="CDD" id="cd03145">
    <property type="entry name" value="GAT1_cyanophycinase"/>
    <property type="match status" value="1"/>
</dbReference>
<dbReference type="PANTHER" id="PTHR36175:SF1">
    <property type="entry name" value="CYANOPHYCINASE"/>
    <property type="match status" value="1"/>
</dbReference>
<comment type="caution">
    <text evidence="9">The sequence shown here is derived from an EMBL/GenBank/DDBJ whole genome shotgun (WGS) entry which is preliminary data.</text>
</comment>
<organism evidence="9 10">
    <name type="scientific">Meiothermus hypogaeus NBRC 106114</name>
    <dbReference type="NCBI Taxonomy" id="1227553"/>
    <lineage>
        <taxon>Bacteria</taxon>
        <taxon>Thermotogati</taxon>
        <taxon>Deinococcota</taxon>
        <taxon>Deinococci</taxon>
        <taxon>Thermales</taxon>
        <taxon>Thermaceae</taxon>
        <taxon>Meiothermus</taxon>
    </lineage>
</organism>
<gene>
    <name evidence="9" type="ORF">MHY01S_08710</name>
</gene>
<dbReference type="PANTHER" id="PTHR36175">
    <property type="entry name" value="CYANOPHYCINASE"/>
    <property type="match status" value="1"/>
</dbReference>
<evidence type="ECO:0000256" key="1">
    <source>
        <dbReference type="ARBA" id="ARBA00001092"/>
    </source>
</evidence>
<keyword evidence="8" id="KW-0720">Serine protease</keyword>
<comment type="catalytic activity">
    <reaction evidence="1">
        <text>[L-4-(L-arginin-2-N-yl)aspartate](n) + H2O = [L-4-(L-arginin-2-N-yl)aspartate](n-1) + L-4-(L-arginin-2-N-yl)aspartate</text>
        <dbReference type="Rhea" id="RHEA:12845"/>
        <dbReference type="Rhea" id="RHEA-COMP:13728"/>
        <dbReference type="Rhea" id="RHEA-COMP:13734"/>
        <dbReference type="ChEBI" id="CHEBI:15377"/>
        <dbReference type="ChEBI" id="CHEBI:137986"/>
        <dbReference type="ChEBI" id="CHEBI:137991"/>
        <dbReference type="EC" id="3.4.15.6"/>
    </reaction>
</comment>
<dbReference type="InterPro" id="IPR029062">
    <property type="entry name" value="Class_I_gatase-like"/>
</dbReference>
<dbReference type="AlphaFoldDB" id="A0A511QZ96"/>
<dbReference type="EMBL" id="BJXL01000018">
    <property type="protein sequence ID" value="GEM82705.1"/>
    <property type="molecule type" value="Genomic_DNA"/>
</dbReference>
<protein>
    <recommendedName>
        <fullName evidence="5">Cyanophycinase</fullName>
        <ecNumber evidence="4">3.4.15.6</ecNumber>
    </recommendedName>
</protein>
<keyword evidence="6" id="KW-0645">Protease</keyword>
<dbReference type="GO" id="GO:0006508">
    <property type="term" value="P:proteolysis"/>
    <property type="evidence" value="ECO:0007669"/>
    <property type="project" value="UniProtKB-KW"/>
</dbReference>
<name>A0A511QZ96_9DEIN</name>
<evidence type="ECO:0000256" key="5">
    <source>
        <dbReference type="ARBA" id="ARBA00015719"/>
    </source>
</evidence>
<evidence type="ECO:0000256" key="4">
    <source>
        <dbReference type="ARBA" id="ARBA00013115"/>
    </source>
</evidence>
<dbReference type="NCBIfam" id="TIGR02069">
    <property type="entry name" value="cyanophycinase"/>
    <property type="match status" value="1"/>
</dbReference>
<evidence type="ECO:0000313" key="10">
    <source>
        <dbReference type="Proteomes" id="UP000321197"/>
    </source>
</evidence>
<reference evidence="9 10" key="1">
    <citation type="submission" date="2019-07" db="EMBL/GenBank/DDBJ databases">
        <title>Whole genome shotgun sequence of Meiothermus hypogaeus NBRC 106114.</title>
        <authorList>
            <person name="Hosoyama A."/>
            <person name="Uohara A."/>
            <person name="Ohji S."/>
            <person name="Ichikawa N."/>
        </authorList>
    </citation>
    <scope>NUCLEOTIDE SEQUENCE [LARGE SCALE GENOMIC DNA]</scope>
    <source>
        <strain evidence="9 10">NBRC 106114</strain>
    </source>
</reference>
<evidence type="ECO:0000313" key="9">
    <source>
        <dbReference type="EMBL" id="GEM82705.1"/>
    </source>
</evidence>
<comment type="function">
    <text evidence="2">Exopeptidase that catalyzes the hydrolytic cleavage of multi-L-arginyl-poly-L-aspartic acid (cyanophycin; a water-insoluble reserve polymer) into aspartate-arginine dipeptides.</text>
</comment>
<evidence type="ECO:0000256" key="7">
    <source>
        <dbReference type="ARBA" id="ARBA00022801"/>
    </source>
</evidence>
<dbReference type="RefSeq" id="WP_119340214.1">
    <property type="nucleotide sequence ID" value="NZ_BJXL01000018.1"/>
</dbReference>
<dbReference type="Proteomes" id="UP000321197">
    <property type="component" value="Unassembled WGS sequence"/>
</dbReference>
<dbReference type="GO" id="GO:0008236">
    <property type="term" value="F:serine-type peptidase activity"/>
    <property type="evidence" value="ECO:0007669"/>
    <property type="project" value="UniProtKB-KW"/>
</dbReference>
<dbReference type="InterPro" id="IPR005320">
    <property type="entry name" value="Peptidase_S51"/>
</dbReference>
<evidence type="ECO:0000256" key="2">
    <source>
        <dbReference type="ARBA" id="ARBA00002039"/>
    </source>
</evidence>
<comment type="similarity">
    <text evidence="3">Belongs to the peptidase S51 family.</text>
</comment>